<evidence type="ECO:0000313" key="2">
    <source>
        <dbReference type="EMBL" id="OAE26365.1"/>
    </source>
</evidence>
<keyword evidence="3" id="KW-1185">Reference proteome</keyword>
<proteinExistence type="predicted"/>
<feature type="region of interest" description="Disordered" evidence="1">
    <location>
        <begin position="642"/>
        <end position="661"/>
    </location>
</feature>
<feature type="region of interest" description="Disordered" evidence="1">
    <location>
        <begin position="36"/>
        <end position="118"/>
    </location>
</feature>
<reference evidence="2" key="1">
    <citation type="submission" date="2016-03" db="EMBL/GenBank/DDBJ databases">
        <title>Mechanisms controlling the formation of the plant cell surface in tip-growing cells are functionally conserved among land plants.</title>
        <authorList>
            <person name="Honkanen S."/>
            <person name="Jones V.A."/>
            <person name="Morieri G."/>
            <person name="Champion C."/>
            <person name="Hetherington A.J."/>
            <person name="Kelly S."/>
            <person name="Saint-Marcoux D."/>
            <person name="Proust H."/>
            <person name="Prescott H."/>
            <person name="Dolan L."/>
        </authorList>
    </citation>
    <scope>NUCLEOTIDE SEQUENCE [LARGE SCALE GENOMIC DNA]</scope>
    <source>
        <tissue evidence="2">Whole gametophyte</tissue>
    </source>
</reference>
<organism evidence="2 3">
    <name type="scientific">Marchantia polymorpha subsp. ruderalis</name>
    <dbReference type="NCBI Taxonomy" id="1480154"/>
    <lineage>
        <taxon>Eukaryota</taxon>
        <taxon>Viridiplantae</taxon>
        <taxon>Streptophyta</taxon>
        <taxon>Embryophyta</taxon>
        <taxon>Marchantiophyta</taxon>
        <taxon>Marchantiopsida</taxon>
        <taxon>Marchantiidae</taxon>
        <taxon>Marchantiales</taxon>
        <taxon>Marchantiaceae</taxon>
        <taxon>Marchantia</taxon>
    </lineage>
</organism>
<feature type="region of interest" description="Disordered" evidence="1">
    <location>
        <begin position="534"/>
        <end position="564"/>
    </location>
</feature>
<feature type="compositionally biased region" description="Basic and acidic residues" evidence="1">
    <location>
        <begin position="44"/>
        <end position="54"/>
    </location>
</feature>
<dbReference type="AlphaFoldDB" id="A0A176W1K3"/>
<evidence type="ECO:0000256" key="1">
    <source>
        <dbReference type="SAM" id="MobiDB-lite"/>
    </source>
</evidence>
<comment type="caution">
    <text evidence="2">The sequence shown here is derived from an EMBL/GenBank/DDBJ whole genome shotgun (WGS) entry which is preliminary data.</text>
</comment>
<feature type="region of interest" description="Disordered" evidence="1">
    <location>
        <begin position="468"/>
        <end position="509"/>
    </location>
</feature>
<gene>
    <name evidence="2" type="ORF">AXG93_4324s1320</name>
</gene>
<feature type="compositionally biased region" description="Basic and acidic residues" evidence="1">
    <location>
        <begin position="697"/>
        <end position="707"/>
    </location>
</feature>
<feature type="compositionally biased region" description="Low complexity" evidence="1">
    <location>
        <begin position="477"/>
        <end position="493"/>
    </location>
</feature>
<dbReference type="Proteomes" id="UP000077202">
    <property type="component" value="Unassembled WGS sequence"/>
</dbReference>
<protein>
    <submittedName>
        <fullName evidence="2">Uncharacterized protein</fullName>
    </submittedName>
</protein>
<dbReference type="EMBL" id="LVLJ01002190">
    <property type="protein sequence ID" value="OAE26365.1"/>
    <property type="molecule type" value="Genomic_DNA"/>
</dbReference>
<feature type="region of interest" description="Disordered" evidence="1">
    <location>
        <begin position="739"/>
        <end position="769"/>
    </location>
</feature>
<feature type="compositionally biased region" description="Polar residues" evidence="1">
    <location>
        <begin position="683"/>
        <end position="695"/>
    </location>
</feature>
<accession>A0A176W1K3</accession>
<sequence>MDRESWRLARCPVMSVLQELARGEGHIVLTLRQPRPRISSSESSDVRDTADNRKYVQRSGRLCLRSGPERGPGARHGRRKKAAGDGSGGSGEEPRARSWGTGRDWRPGAARNGTAEQLLDEELRSAPLWGKVHRRSRQESRIMALRAAREEKESVNSRSFPSAGSPAGSGRLAKRCLKLTALYGTGQREIGEFEVVGDECVIDHQLNYQVYPSDSATVTKLHVYACSYGLTGHVTVDLKEFIGEHDSEVYLEYPLTPSSPRHRAAKLKIVVRCTFPPPEEDPDLDLETFLSDSFPHSDSHRIPEESEVKHLLPGSEFGSTQINPDEIRRQENGTLDQTLYQIHLLKDLEGDLLGLNSKLQKFVAEYARSKSVFGQYRRERDSTPLSKSDLQAAIFFAAGVTMQQRLYALQAASVCSQPLVEKHGAPFTKNSLILLRSKTEDCDVLPVIGPSPEKDLAEVVTFTEENLLGLKTEPHSESSSSSSYSSGAESVESSTEKAHGRNHGHASTSSNCNNCVVCSACSTPDSHGIESFPNSPYCEETRPLNGARSRSTSGEREDVKVSNPTPKRSVTAVIRNVLGVLLIAGVSFMLGAKVGSLGFKRERTPTGSENWADIKQMEAWKETVISGMRNPNDLMGGLQSRRSAQYQPAQNPLLPDKKFSPPDQFLDINLRNKIALRSDCDEQTGTDSPVTTETEYPSDRTAKDKGSKGYSNLVAREYPLGNLNAQVVPVELRGLVAPNEPRSFESNEQRGGSRTTVEGYGGNESQEEVLRWRKMLRGTKAGLREDTGAKN</sequence>
<evidence type="ECO:0000313" key="3">
    <source>
        <dbReference type="Proteomes" id="UP000077202"/>
    </source>
</evidence>
<name>A0A176W1K3_MARPO</name>
<feature type="region of interest" description="Disordered" evidence="1">
    <location>
        <begin position="679"/>
        <end position="708"/>
    </location>
</feature>